<name>A0A1X6P9X6_PORUM</name>
<dbReference type="InterPro" id="IPR004324">
    <property type="entry name" value="FBT"/>
</dbReference>
<dbReference type="Proteomes" id="UP000218209">
    <property type="component" value="Unassembled WGS sequence"/>
</dbReference>
<feature type="transmembrane region" description="Helical" evidence="8">
    <location>
        <begin position="251"/>
        <end position="269"/>
    </location>
</feature>
<feature type="transmembrane region" description="Helical" evidence="8">
    <location>
        <begin position="314"/>
        <end position="340"/>
    </location>
</feature>
<feature type="transmembrane region" description="Helical" evidence="8">
    <location>
        <begin position="459"/>
        <end position="481"/>
    </location>
</feature>
<reference evidence="9 10" key="1">
    <citation type="submission" date="2017-03" db="EMBL/GenBank/DDBJ databases">
        <title>WGS assembly of Porphyra umbilicalis.</title>
        <authorList>
            <person name="Brawley S.H."/>
            <person name="Blouin N.A."/>
            <person name="Ficko-Blean E."/>
            <person name="Wheeler G.L."/>
            <person name="Lohr M."/>
            <person name="Goodson H.V."/>
            <person name="Jenkins J.W."/>
            <person name="Blaby-Haas C.E."/>
            <person name="Helliwell K.E."/>
            <person name="Chan C."/>
            <person name="Marriage T."/>
            <person name="Bhattacharya D."/>
            <person name="Klein A.S."/>
            <person name="Badis Y."/>
            <person name="Brodie J."/>
            <person name="Cao Y."/>
            <person name="Collen J."/>
            <person name="Dittami S.M."/>
            <person name="Gachon C.M."/>
            <person name="Green B.R."/>
            <person name="Karpowicz S."/>
            <person name="Kim J.W."/>
            <person name="Kudahl U."/>
            <person name="Lin S."/>
            <person name="Michel G."/>
            <person name="Mittag M."/>
            <person name="Olson B.J."/>
            <person name="Pangilinan J."/>
            <person name="Peng Y."/>
            <person name="Qiu H."/>
            <person name="Shu S."/>
            <person name="Singer J.T."/>
            <person name="Smith A.G."/>
            <person name="Sprecher B.N."/>
            <person name="Wagner V."/>
            <person name="Wang W."/>
            <person name="Wang Z.-Y."/>
            <person name="Yan J."/>
            <person name="Yarish C."/>
            <person name="Zoeuner-Riek S."/>
            <person name="Zhuang Y."/>
            <person name="Zou Y."/>
            <person name="Lindquist E.A."/>
            <person name="Grimwood J."/>
            <person name="Barry K."/>
            <person name="Rokhsar D.S."/>
            <person name="Schmutz J."/>
            <person name="Stiller J.W."/>
            <person name="Grossman A.R."/>
            <person name="Prochnik S.E."/>
        </authorList>
    </citation>
    <scope>NUCLEOTIDE SEQUENCE [LARGE SCALE GENOMIC DNA]</scope>
    <source>
        <strain evidence="9">4086291</strain>
    </source>
</reference>
<feature type="transmembrane region" description="Helical" evidence="8">
    <location>
        <begin position="116"/>
        <end position="136"/>
    </location>
</feature>
<evidence type="ECO:0008006" key="11">
    <source>
        <dbReference type="Google" id="ProtNLM"/>
    </source>
</evidence>
<evidence type="ECO:0000256" key="2">
    <source>
        <dbReference type="ARBA" id="ARBA00007015"/>
    </source>
</evidence>
<dbReference type="EMBL" id="KV918835">
    <property type="protein sequence ID" value="OSX77535.1"/>
    <property type="molecule type" value="Genomic_DNA"/>
</dbReference>
<dbReference type="InterPro" id="IPR036259">
    <property type="entry name" value="MFS_trans_sf"/>
</dbReference>
<feature type="transmembrane region" description="Helical" evidence="8">
    <location>
        <begin position="224"/>
        <end position="245"/>
    </location>
</feature>
<feature type="transmembrane region" description="Helical" evidence="8">
    <location>
        <begin position="416"/>
        <end position="439"/>
    </location>
</feature>
<feature type="transmembrane region" description="Helical" evidence="8">
    <location>
        <begin position="183"/>
        <end position="204"/>
    </location>
</feature>
<evidence type="ECO:0000256" key="4">
    <source>
        <dbReference type="ARBA" id="ARBA00022692"/>
    </source>
</evidence>
<accession>A0A1X6P9X6</accession>
<dbReference type="PANTHER" id="PTHR31585:SF51">
    <property type="entry name" value="TRANSPORTER, PUTATIVE-RELATED"/>
    <property type="match status" value="1"/>
</dbReference>
<evidence type="ECO:0000256" key="3">
    <source>
        <dbReference type="ARBA" id="ARBA00022448"/>
    </source>
</evidence>
<keyword evidence="6 8" id="KW-0472">Membrane</keyword>
<evidence type="ECO:0000256" key="7">
    <source>
        <dbReference type="SAM" id="MobiDB-lite"/>
    </source>
</evidence>
<dbReference type="AlphaFoldDB" id="A0A1X6P9X6"/>
<dbReference type="NCBIfam" id="TIGR00788">
    <property type="entry name" value="fbt"/>
    <property type="match status" value="1"/>
</dbReference>
<dbReference type="EMBL" id="KV918835">
    <property type="protein sequence ID" value="OSX77536.1"/>
    <property type="molecule type" value="Genomic_DNA"/>
</dbReference>
<keyword evidence="3" id="KW-0813">Transport</keyword>
<dbReference type="OrthoDB" id="754047at2759"/>
<feature type="transmembrane region" description="Helical" evidence="8">
    <location>
        <begin position="347"/>
        <end position="367"/>
    </location>
</feature>
<feature type="transmembrane region" description="Helical" evidence="8">
    <location>
        <begin position="88"/>
        <end position="110"/>
    </location>
</feature>
<gene>
    <name evidence="9" type="ORF">BU14_0144s0001</name>
</gene>
<comment type="subcellular location">
    <subcellularLocation>
        <location evidence="1">Membrane</location>
        <topology evidence="1">Multi-pass membrane protein</topology>
    </subcellularLocation>
</comment>
<dbReference type="Pfam" id="PF03092">
    <property type="entry name" value="BT1"/>
    <property type="match status" value="1"/>
</dbReference>
<dbReference type="InterPro" id="IPR039309">
    <property type="entry name" value="BT1"/>
</dbReference>
<feature type="transmembrane region" description="Helical" evidence="8">
    <location>
        <begin position="12"/>
        <end position="35"/>
    </location>
</feature>
<dbReference type="PANTHER" id="PTHR31585">
    <property type="entry name" value="FOLATE-BIOPTERIN TRANSPORTER 1, CHLOROPLASTIC"/>
    <property type="match status" value="1"/>
</dbReference>
<evidence type="ECO:0000256" key="5">
    <source>
        <dbReference type="ARBA" id="ARBA00022989"/>
    </source>
</evidence>
<evidence type="ECO:0000256" key="1">
    <source>
        <dbReference type="ARBA" id="ARBA00004141"/>
    </source>
</evidence>
<evidence type="ECO:0000256" key="6">
    <source>
        <dbReference type="ARBA" id="ARBA00023136"/>
    </source>
</evidence>
<protein>
    <recommendedName>
        <fullName evidence="11">Folate/biopterin transporter</fullName>
    </recommendedName>
</protein>
<dbReference type="SUPFAM" id="SSF103473">
    <property type="entry name" value="MFS general substrate transporter"/>
    <property type="match status" value="1"/>
</dbReference>
<evidence type="ECO:0000313" key="9">
    <source>
        <dbReference type="EMBL" id="OSX77535.1"/>
    </source>
</evidence>
<keyword evidence="10" id="KW-1185">Reference proteome</keyword>
<organism evidence="9 10">
    <name type="scientific">Porphyra umbilicalis</name>
    <name type="common">Purple laver</name>
    <name type="synonym">Red alga</name>
    <dbReference type="NCBI Taxonomy" id="2786"/>
    <lineage>
        <taxon>Eukaryota</taxon>
        <taxon>Rhodophyta</taxon>
        <taxon>Bangiophyceae</taxon>
        <taxon>Bangiales</taxon>
        <taxon>Bangiaceae</taxon>
        <taxon>Porphyra</taxon>
    </lineage>
</organism>
<comment type="similarity">
    <text evidence="2">Belongs to the major facilitator superfamily. Folate-biopterin transporter (TC 2.A.71) family.</text>
</comment>
<evidence type="ECO:0000313" key="10">
    <source>
        <dbReference type="Proteomes" id="UP000218209"/>
    </source>
</evidence>
<feature type="transmembrane region" description="Helical" evidence="8">
    <location>
        <begin position="157"/>
        <end position="177"/>
    </location>
</feature>
<proteinExistence type="inferred from homology"/>
<dbReference type="GO" id="GO:0016020">
    <property type="term" value="C:membrane"/>
    <property type="evidence" value="ECO:0007669"/>
    <property type="project" value="UniProtKB-SubCell"/>
</dbReference>
<sequence>MFAFGRRMVDNFGWRFLFLLASVYFCVKGLVYRISYAAFLPYLRHKLGVDDATRYQSLFTVCLLPWSLKPFLGMISDVLPIGGYHKRWYIQASVVVGVIACVLLAVAPVGEVAGGVLAAVLFSFLTAETAASDLLVEGMYSEKMVAVPESGSDMVTTVWSLYQAGAFFAAIVVAGVADQDPANFFWVCLPIAAQLTIPVGAGWLGETRVVGGFRRDKVSANGRYFALGTLMGVAAIGLGVVSLWASVLTQAVYSIVVSVILCGLSLWWLPPMHGRAHVYMFLTTALNANIRGALDPFYTGDAKCNPSGPHFDLRFYLSWSAAVGSVAGLAGIAIFQLFLARTWYRRAFWTTTLLQVAAGAMDILIVARVNLRVGISDKAAYLLGDSIVQDVVIMMDTMPQIVLLSKLCPPGMESVVYSLLAGCMNFGAAVASSVGSLAIDRFGIRTPADGTACTFDNLGWLIFFCHVCLPLLTVPLTFVLVPAAKMTDDLLASADDGRGYELATKHSGADGGASWGGDPAEPDTWIAPDAPGGAPPLLPPTGDGA</sequence>
<keyword evidence="4 8" id="KW-0812">Transmembrane</keyword>
<evidence type="ECO:0000256" key="8">
    <source>
        <dbReference type="SAM" id="Phobius"/>
    </source>
</evidence>
<feature type="region of interest" description="Disordered" evidence="7">
    <location>
        <begin position="505"/>
        <end position="545"/>
    </location>
</feature>
<keyword evidence="5 8" id="KW-1133">Transmembrane helix</keyword>